<dbReference type="PANTHER" id="PTHR10853:SF0">
    <property type="entry name" value="PROTEIN PELOTA HOMOLOG"/>
    <property type="match status" value="1"/>
</dbReference>
<evidence type="ECO:0000256" key="5">
    <source>
        <dbReference type="ARBA" id="ARBA00022490"/>
    </source>
</evidence>
<dbReference type="SMART" id="SM01194">
    <property type="entry name" value="eRF1_1"/>
    <property type="match status" value="1"/>
</dbReference>
<evidence type="ECO:0000313" key="8">
    <source>
        <dbReference type="EMBL" id="GBE58991.1"/>
    </source>
</evidence>
<evidence type="ECO:0000259" key="7">
    <source>
        <dbReference type="SMART" id="SM01194"/>
    </source>
</evidence>
<dbReference type="Pfam" id="PF26356">
    <property type="entry name" value="Pelota_N"/>
    <property type="match status" value="1"/>
</dbReference>
<dbReference type="InterPro" id="IPR005142">
    <property type="entry name" value="eRF1_3"/>
</dbReference>
<dbReference type="RefSeq" id="XP_028865234.1">
    <property type="nucleotide sequence ID" value="XM_029009401.1"/>
</dbReference>
<dbReference type="Gene3D" id="3.30.1330.30">
    <property type="match status" value="1"/>
</dbReference>
<comment type="cofactor">
    <cofactor evidence="1">
        <name>a divalent metal cation</name>
        <dbReference type="ChEBI" id="CHEBI:60240"/>
    </cofactor>
</comment>
<reference evidence="8 9" key="1">
    <citation type="journal article" date="2017" name="BMC Genomics">
        <title>Whole-genome assembly of Babesia ovata and comparative genomics between closely related pathogens.</title>
        <authorList>
            <person name="Yamagishi J."/>
            <person name="Asada M."/>
            <person name="Hakimi H."/>
            <person name="Tanaka T.Q."/>
            <person name="Sugimoto C."/>
            <person name="Kawazu S."/>
        </authorList>
    </citation>
    <scope>NUCLEOTIDE SEQUENCE [LARGE SCALE GENOMIC DNA]</scope>
    <source>
        <strain evidence="8 9">Miyake</strain>
    </source>
</reference>
<evidence type="ECO:0000313" key="9">
    <source>
        <dbReference type="Proteomes" id="UP000236319"/>
    </source>
</evidence>
<name>A0A2H6K7L3_9APIC</name>
<evidence type="ECO:0000256" key="6">
    <source>
        <dbReference type="ARBA" id="ARBA00022723"/>
    </source>
</evidence>
<dbReference type="GO" id="GO:0071025">
    <property type="term" value="P:RNA surveillance"/>
    <property type="evidence" value="ECO:0007669"/>
    <property type="project" value="InterPro"/>
</dbReference>
<dbReference type="AlphaFoldDB" id="A0A2H6K7L3"/>
<dbReference type="GO" id="GO:0005737">
    <property type="term" value="C:cytoplasm"/>
    <property type="evidence" value="ECO:0007669"/>
    <property type="project" value="UniProtKB-SubCell"/>
</dbReference>
<dbReference type="InterPro" id="IPR005140">
    <property type="entry name" value="eRF1_Pelota-like_N"/>
</dbReference>
<dbReference type="GO" id="GO:0070651">
    <property type="term" value="P:nonfunctional rRNA decay"/>
    <property type="evidence" value="ECO:0007669"/>
    <property type="project" value="TreeGrafter"/>
</dbReference>
<keyword evidence="9" id="KW-1185">Reference proteome</keyword>
<dbReference type="InterPro" id="IPR029064">
    <property type="entry name" value="Ribosomal_eL30-like_sf"/>
</dbReference>
<feature type="domain" description="eRF1/Pelota-like N-terminal" evidence="7">
    <location>
        <begin position="1"/>
        <end position="146"/>
    </location>
</feature>
<dbReference type="Gene3D" id="3.30.420.60">
    <property type="entry name" value="eRF1 domain 2"/>
    <property type="match status" value="1"/>
</dbReference>
<dbReference type="GeneID" id="39872761"/>
<evidence type="ECO:0000256" key="2">
    <source>
        <dbReference type="ARBA" id="ARBA00004496"/>
    </source>
</evidence>
<dbReference type="Gene3D" id="2.30.30.870">
    <property type="entry name" value="Pelota, domain A"/>
    <property type="match status" value="1"/>
</dbReference>
<dbReference type="SUPFAM" id="SSF53137">
    <property type="entry name" value="Translational machinery components"/>
    <property type="match status" value="1"/>
</dbReference>
<dbReference type="GO" id="GO:0032790">
    <property type="term" value="P:ribosome disassembly"/>
    <property type="evidence" value="ECO:0007669"/>
    <property type="project" value="TreeGrafter"/>
</dbReference>
<evidence type="ECO:0000256" key="4">
    <source>
        <dbReference type="ARBA" id="ARBA00013382"/>
    </source>
</evidence>
<protein>
    <recommendedName>
        <fullName evidence="4">Eukaryotic peptide chain release factor subunit 1</fullName>
    </recommendedName>
</protein>
<dbReference type="InterPro" id="IPR038069">
    <property type="entry name" value="Pelota/DOM34_N"/>
</dbReference>
<dbReference type="GO" id="GO:0046872">
    <property type="term" value="F:metal ion binding"/>
    <property type="evidence" value="ECO:0007669"/>
    <property type="project" value="UniProtKB-KW"/>
</dbReference>
<dbReference type="SUPFAM" id="SSF55315">
    <property type="entry name" value="L30e-like"/>
    <property type="match status" value="1"/>
</dbReference>
<dbReference type="InterPro" id="IPR058547">
    <property type="entry name" value="Pelota_N"/>
</dbReference>
<dbReference type="PANTHER" id="PTHR10853">
    <property type="entry name" value="PELOTA"/>
    <property type="match status" value="1"/>
</dbReference>
<dbReference type="InterPro" id="IPR004405">
    <property type="entry name" value="TF_pelota"/>
</dbReference>
<organism evidence="8 9">
    <name type="scientific">Babesia ovata</name>
    <dbReference type="NCBI Taxonomy" id="189622"/>
    <lineage>
        <taxon>Eukaryota</taxon>
        <taxon>Sar</taxon>
        <taxon>Alveolata</taxon>
        <taxon>Apicomplexa</taxon>
        <taxon>Aconoidasida</taxon>
        <taxon>Piroplasmida</taxon>
        <taxon>Babesiidae</taxon>
        <taxon>Babesia</taxon>
    </lineage>
</organism>
<sequence>MQVHRRSRTPSGGIVLAITAENPDDIWCIYNLLAEGDEIVVFTSRKVKKENVNSGAVSQEVKKFNIHLSIERITYASSDDDLQVSGKNISDNPYVKIGQYHTAEIRLHSKITLTKVRFNLLIRGSLTLVQQVWNSYYADKLREATDLAGQAEQAFLVLDTGKASLFLVLRYLTKEAFTITHNIPNRKISDIRYSHHQKAQESFFKAVIQKLHDSINFEVTRTVVITGPGFTKTSFYEYLRDNLIRLGYSDLHRHLKSFVVCGSTSSDRRAIGEVLSNESFAERLCSHHYVEHNRAVEALRKRLEANDDTVAIGLGDAIRAAELGAVETLLISEDLIRKGSTETRKRVHKLIEDVKNQGARAFYFSDEHFSSEFLRTLTGAAALLRFVIGEAPE</sequence>
<gene>
    <name evidence="8" type="ORF">BOVATA_004840</name>
</gene>
<keyword evidence="5" id="KW-0963">Cytoplasm</keyword>
<dbReference type="InterPro" id="IPR005141">
    <property type="entry name" value="eRF1_2"/>
</dbReference>
<comment type="caution">
    <text evidence="8">The sequence shown here is derived from an EMBL/GenBank/DDBJ whole genome shotgun (WGS) entry which is preliminary data.</text>
</comment>
<dbReference type="InterPro" id="IPR042226">
    <property type="entry name" value="eFR1_2_sf"/>
</dbReference>
<comment type="similarity">
    <text evidence="3">Belongs to the eukaryotic release factor 1 family. Pelota subfamily.</text>
</comment>
<dbReference type="EMBL" id="BDSA01000001">
    <property type="protein sequence ID" value="GBE58991.1"/>
    <property type="molecule type" value="Genomic_DNA"/>
</dbReference>
<dbReference type="SUPFAM" id="SSF159065">
    <property type="entry name" value="Dom34/Pelota N-terminal domain-like"/>
    <property type="match status" value="1"/>
</dbReference>
<keyword evidence="6" id="KW-0479">Metal-binding</keyword>
<accession>A0A2H6K7L3</accession>
<dbReference type="Proteomes" id="UP000236319">
    <property type="component" value="Unassembled WGS sequence"/>
</dbReference>
<proteinExistence type="inferred from homology"/>
<dbReference type="GO" id="GO:0070481">
    <property type="term" value="P:nuclear-transcribed mRNA catabolic process, non-stop decay"/>
    <property type="evidence" value="ECO:0007669"/>
    <property type="project" value="InterPro"/>
</dbReference>
<dbReference type="VEuPathDB" id="PiroplasmaDB:BOVATA_004840"/>
<evidence type="ECO:0000256" key="3">
    <source>
        <dbReference type="ARBA" id="ARBA00009504"/>
    </source>
</evidence>
<dbReference type="Pfam" id="PF03464">
    <property type="entry name" value="eRF1_2"/>
    <property type="match status" value="1"/>
</dbReference>
<dbReference type="OrthoDB" id="10249111at2759"/>
<evidence type="ECO:0000256" key="1">
    <source>
        <dbReference type="ARBA" id="ARBA00001968"/>
    </source>
</evidence>
<comment type="subcellular location">
    <subcellularLocation>
        <location evidence="2">Cytoplasm</location>
    </subcellularLocation>
</comment>
<dbReference type="GO" id="GO:0070966">
    <property type="term" value="P:nuclear-transcribed mRNA catabolic process, no-go decay"/>
    <property type="evidence" value="ECO:0007669"/>
    <property type="project" value="InterPro"/>
</dbReference>
<dbReference type="Pfam" id="PF03465">
    <property type="entry name" value="eRF1_3"/>
    <property type="match status" value="1"/>
</dbReference>